<protein>
    <submittedName>
        <fullName evidence="1">Uncharacterized protein</fullName>
    </submittedName>
</protein>
<gene>
    <name evidence="1" type="ORF">NIDE2893</name>
</gene>
<sequence length="71" mass="8001">MLTFSIRIVGRLLAYWGALREWYQQIPSRVVSLTCISAGAGSSTGWFSASREAYLLASIECALFFDHKQRI</sequence>
<dbReference type="EMBL" id="FP929003">
    <property type="protein sequence ID" value="CBK42593.1"/>
    <property type="molecule type" value="Genomic_DNA"/>
</dbReference>
<evidence type="ECO:0000313" key="2">
    <source>
        <dbReference type="Proteomes" id="UP000001660"/>
    </source>
</evidence>
<dbReference type="HOGENOM" id="CLU_2732534_0_0_0"/>
<proteinExistence type="predicted"/>
<name>D8PH56_9BACT</name>
<dbReference type="STRING" id="330214.NIDE2893"/>
<dbReference type="AlphaFoldDB" id="D8PH56"/>
<dbReference type="KEGG" id="nde:NIDE2893"/>
<evidence type="ECO:0000313" key="1">
    <source>
        <dbReference type="EMBL" id="CBK42593.1"/>
    </source>
</evidence>
<organism evidence="1 2">
    <name type="scientific">Nitrospira defluvii</name>
    <dbReference type="NCBI Taxonomy" id="330214"/>
    <lineage>
        <taxon>Bacteria</taxon>
        <taxon>Pseudomonadati</taxon>
        <taxon>Nitrospirota</taxon>
        <taxon>Nitrospiria</taxon>
        <taxon>Nitrospirales</taxon>
        <taxon>Nitrospiraceae</taxon>
        <taxon>Nitrospira</taxon>
    </lineage>
</organism>
<keyword evidence="2" id="KW-1185">Reference proteome</keyword>
<dbReference type="Proteomes" id="UP000001660">
    <property type="component" value="Chromosome"/>
</dbReference>
<reference evidence="1 2" key="1">
    <citation type="journal article" date="2010" name="Proc. Natl. Acad. Sci. U.S.A.">
        <title>A Nitrospira metagenome illuminates the physiology and evolution of globally important nitrite-oxidizing bacteria.</title>
        <authorList>
            <person name="Lucker S."/>
            <person name="Wagner M."/>
            <person name="Maixner F."/>
            <person name="Pelletier E."/>
            <person name="Koch H."/>
            <person name="Vacherie B."/>
            <person name="Rattei T."/>
            <person name="Sinninghe Damste J."/>
            <person name="Spieck E."/>
            <person name="Le Paslier D."/>
            <person name="Daims H."/>
        </authorList>
    </citation>
    <scope>NUCLEOTIDE SEQUENCE [LARGE SCALE GENOMIC DNA]</scope>
</reference>
<accession>D8PH56</accession>